<dbReference type="EMBL" id="SLUI01000025">
    <property type="protein sequence ID" value="TCL31978.1"/>
    <property type="molecule type" value="Genomic_DNA"/>
</dbReference>
<organism evidence="2 3">
    <name type="scientific">Anaerospora hongkongensis</name>
    <dbReference type="NCBI Taxonomy" id="244830"/>
    <lineage>
        <taxon>Bacteria</taxon>
        <taxon>Bacillati</taxon>
        <taxon>Bacillota</taxon>
        <taxon>Negativicutes</taxon>
        <taxon>Selenomonadales</taxon>
        <taxon>Sporomusaceae</taxon>
        <taxon>Anaerospora</taxon>
    </lineage>
</organism>
<sequence length="130" mass="14601">MMRTVPVMLMPSLYKVKKKQARAELLGIPLLLVVLFVLWAGTASYSVIAGDNITDQSLNTVQMLEQQYAAIGSTVGIMLKADHYTEDPLWHGYLIIGLVIGAGCFIGFWAGVYDRFSSSHYYVIDVRRRR</sequence>
<comment type="caution">
    <text evidence="2">The sequence shown here is derived from an EMBL/GenBank/DDBJ whole genome shotgun (WGS) entry which is preliminary data.</text>
</comment>
<dbReference type="Proteomes" id="UP000295063">
    <property type="component" value="Unassembled WGS sequence"/>
</dbReference>
<dbReference type="AlphaFoldDB" id="A0A4R1PNS0"/>
<keyword evidence="1" id="KW-1133">Transmembrane helix</keyword>
<reference evidence="2 3" key="1">
    <citation type="submission" date="2019-03" db="EMBL/GenBank/DDBJ databases">
        <title>Genomic Encyclopedia of Type Strains, Phase IV (KMG-IV): sequencing the most valuable type-strain genomes for metagenomic binning, comparative biology and taxonomic classification.</title>
        <authorList>
            <person name="Goeker M."/>
        </authorList>
    </citation>
    <scope>NUCLEOTIDE SEQUENCE [LARGE SCALE GENOMIC DNA]</scope>
    <source>
        <strain evidence="2 3">DSM 15969</strain>
    </source>
</reference>
<dbReference type="RefSeq" id="WP_132083638.1">
    <property type="nucleotide sequence ID" value="NZ_DAIMLW010000028.1"/>
</dbReference>
<evidence type="ECO:0000256" key="1">
    <source>
        <dbReference type="SAM" id="Phobius"/>
    </source>
</evidence>
<proteinExistence type="predicted"/>
<keyword evidence="1" id="KW-0812">Transmembrane</keyword>
<evidence type="ECO:0000313" key="3">
    <source>
        <dbReference type="Proteomes" id="UP000295063"/>
    </source>
</evidence>
<gene>
    <name evidence="2" type="ORF">EV210_12520</name>
</gene>
<feature type="transmembrane region" description="Helical" evidence="1">
    <location>
        <begin position="90"/>
        <end position="112"/>
    </location>
</feature>
<keyword evidence="1" id="KW-0472">Membrane</keyword>
<accession>A0A4R1PNS0</accession>
<name>A0A4R1PNS0_9FIRM</name>
<protein>
    <submittedName>
        <fullName evidence="2">Uncharacterized protein</fullName>
    </submittedName>
</protein>
<keyword evidence="3" id="KW-1185">Reference proteome</keyword>
<evidence type="ECO:0000313" key="2">
    <source>
        <dbReference type="EMBL" id="TCL31978.1"/>
    </source>
</evidence>